<dbReference type="Proteomes" id="UP000749559">
    <property type="component" value="Unassembled WGS sequence"/>
</dbReference>
<keyword evidence="4" id="KW-1185">Reference proteome</keyword>
<feature type="compositionally biased region" description="Basic and acidic residues" evidence="2">
    <location>
        <begin position="254"/>
        <end position="265"/>
    </location>
</feature>
<feature type="coiled-coil region" evidence="1">
    <location>
        <begin position="104"/>
        <end position="144"/>
    </location>
</feature>
<organism evidence="3 4">
    <name type="scientific">Owenia fusiformis</name>
    <name type="common">Polychaete worm</name>
    <dbReference type="NCBI Taxonomy" id="6347"/>
    <lineage>
        <taxon>Eukaryota</taxon>
        <taxon>Metazoa</taxon>
        <taxon>Spiralia</taxon>
        <taxon>Lophotrochozoa</taxon>
        <taxon>Annelida</taxon>
        <taxon>Polychaeta</taxon>
        <taxon>Sedentaria</taxon>
        <taxon>Canalipalpata</taxon>
        <taxon>Sabellida</taxon>
        <taxon>Oweniida</taxon>
        <taxon>Oweniidae</taxon>
        <taxon>Owenia</taxon>
    </lineage>
</organism>
<dbReference type="AlphaFoldDB" id="A0A8S4NCH9"/>
<reference evidence="3" key="1">
    <citation type="submission" date="2022-03" db="EMBL/GenBank/DDBJ databases">
        <authorList>
            <person name="Martin C."/>
        </authorList>
    </citation>
    <scope>NUCLEOTIDE SEQUENCE</scope>
</reference>
<evidence type="ECO:0000313" key="4">
    <source>
        <dbReference type="Proteomes" id="UP000749559"/>
    </source>
</evidence>
<gene>
    <name evidence="3" type="ORF">OFUS_LOCUS5402</name>
</gene>
<accession>A0A8S4NCH9</accession>
<protein>
    <submittedName>
        <fullName evidence="3">Uncharacterized protein</fullName>
    </submittedName>
</protein>
<keyword evidence="1" id="KW-0175">Coiled coil</keyword>
<proteinExistence type="predicted"/>
<feature type="region of interest" description="Disordered" evidence="2">
    <location>
        <begin position="231"/>
        <end position="265"/>
    </location>
</feature>
<evidence type="ECO:0000256" key="2">
    <source>
        <dbReference type="SAM" id="MobiDB-lite"/>
    </source>
</evidence>
<sequence>MLESMGFQMVMVGDRKSTCPLESQANSHDIHVVALEEGIVRQQPFVNVPVQQTTFGLPLEEFSPLFSDQDDVPMVDLGNLDDILNQDPELYQEDTGILYLQAQLSDVTEENKTLKTKLHEIEENKELQKQLKRIETSLDYERKERNQLYRKISKLQPAPSDQQLYRFQNANIYSHFSTSICNLESGSFGSVEAKIDAAGMEIAVKTMTDSYMLCLHLLRLDLVLVSGTGNTTESDQPGIVSEDIDDTPDLTSQDDVHDTPVDHEL</sequence>
<dbReference type="EMBL" id="CAIIXF020000003">
    <property type="protein sequence ID" value="CAH1778493.1"/>
    <property type="molecule type" value="Genomic_DNA"/>
</dbReference>
<evidence type="ECO:0000256" key="1">
    <source>
        <dbReference type="SAM" id="Coils"/>
    </source>
</evidence>
<name>A0A8S4NCH9_OWEFU</name>
<evidence type="ECO:0000313" key="3">
    <source>
        <dbReference type="EMBL" id="CAH1778493.1"/>
    </source>
</evidence>
<comment type="caution">
    <text evidence="3">The sequence shown here is derived from an EMBL/GenBank/DDBJ whole genome shotgun (WGS) entry which is preliminary data.</text>
</comment>